<evidence type="ECO:0000313" key="3">
    <source>
        <dbReference type="EMBL" id="CAL4998034.1"/>
    </source>
</evidence>
<dbReference type="InterPro" id="IPR009060">
    <property type="entry name" value="UBA-like_sf"/>
</dbReference>
<dbReference type="SUPFAM" id="SSF46934">
    <property type="entry name" value="UBA-like"/>
    <property type="match status" value="1"/>
</dbReference>
<organism evidence="3 4">
    <name type="scientific">Urochloa decumbens</name>
    <dbReference type="NCBI Taxonomy" id="240449"/>
    <lineage>
        <taxon>Eukaryota</taxon>
        <taxon>Viridiplantae</taxon>
        <taxon>Streptophyta</taxon>
        <taxon>Embryophyta</taxon>
        <taxon>Tracheophyta</taxon>
        <taxon>Spermatophyta</taxon>
        <taxon>Magnoliopsida</taxon>
        <taxon>Liliopsida</taxon>
        <taxon>Poales</taxon>
        <taxon>Poaceae</taxon>
        <taxon>PACMAD clade</taxon>
        <taxon>Panicoideae</taxon>
        <taxon>Panicodae</taxon>
        <taxon>Paniceae</taxon>
        <taxon>Melinidinae</taxon>
        <taxon>Urochloa</taxon>
    </lineage>
</organism>
<dbReference type="Proteomes" id="UP001497457">
    <property type="component" value="Chromosome 25rd"/>
</dbReference>
<keyword evidence="4" id="KW-1185">Reference proteome</keyword>
<reference evidence="3 4" key="2">
    <citation type="submission" date="2024-10" db="EMBL/GenBank/DDBJ databases">
        <authorList>
            <person name="Ryan C."/>
        </authorList>
    </citation>
    <scope>NUCLEOTIDE SEQUENCE [LARGE SCALE GENOMIC DNA]</scope>
</reference>
<dbReference type="PANTHER" id="PTHR46775:SF1">
    <property type="entry name" value="FLOCCULATION PROTEIN (DUF1296)"/>
    <property type="match status" value="1"/>
</dbReference>
<reference evidence="4" key="1">
    <citation type="submission" date="2024-06" db="EMBL/GenBank/DDBJ databases">
        <authorList>
            <person name="Ryan C."/>
        </authorList>
    </citation>
    <scope>NUCLEOTIDE SEQUENCE [LARGE SCALE GENOMIC DNA]</scope>
</reference>
<feature type="compositionally biased region" description="Basic and acidic residues" evidence="1">
    <location>
        <begin position="243"/>
        <end position="254"/>
    </location>
</feature>
<dbReference type="AlphaFoldDB" id="A0ABC9BCN7"/>
<gene>
    <name evidence="3" type="ORF">URODEC1_LOCUS63661</name>
</gene>
<feature type="region of interest" description="Disordered" evidence="1">
    <location>
        <begin position="222"/>
        <end position="314"/>
    </location>
</feature>
<feature type="region of interest" description="Disordered" evidence="1">
    <location>
        <begin position="59"/>
        <end position="135"/>
    </location>
</feature>
<proteinExistence type="predicted"/>
<name>A0ABC9BCN7_9POAL</name>
<dbReference type="Pfam" id="PF06972">
    <property type="entry name" value="GIP1_N"/>
    <property type="match status" value="1"/>
</dbReference>
<feature type="compositionally biased region" description="Low complexity" evidence="1">
    <location>
        <begin position="144"/>
        <end position="158"/>
    </location>
</feature>
<evidence type="ECO:0000256" key="1">
    <source>
        <dbReference type="SAM" id="MobiDB-lite"/>
    </source>
</evidence>
<protein>
    <recommendedName>
        <fullName evidence="2">GBF-interacting protein 1 N-terminal domain-containing protein</fullName>
    </recommendedName>
</protein>
<feature type="compositionally biased region" description="Basic and acidic residues" evidence="1">
    <location>
        <begin position="68"/>
        <end position="79"/>
    </location>
</feature>
<feature type="domain" description="GBF-interacting protein 1 N-terminal" evidence="2">
    <location>
        <begin position="11"/>
        <end position="70"/>
    </location>
</feature>
<feature type="compositionally biased region" description="Low complexity" evidence="1">
    <location>
        <begin position="258"/>
        <end position="291"/>
    </location>
</feature>
<feature type="region of interest" description="Disordered" evidence="1">
    <location>
        <begin position="397"/>
        <end position="450"/>
    </location>
</feature>
<dbReference type="EMBL" id="OZ075135">
    <property type="protein sequence ID" value="CAL4998034.1"/>
    <property type="molecule type" value="Genomic_DNA"/>
</dbReference>
<evidence type="ECO:0000313" key="4">
    <source>
        <dbReference type="Proteomes" id="UP001497457"/>
    </source>
</evidence>
<feature type="compositionally biased region" description="Low complexity" evidence="1">
    <location>
        <begin position="92"/>
        <end position="113"/>
    </location>
</feature>
<sequence>MAAGGRVSVSIPVGARRTVADIKEIAGGHTDEEVYAMLRECNMDPNETAQRLLLQDTFHEVKRKRDKKKEGSKESDSRWRPALQGRGGKSGRGNYSSRSLSSSNDSAGRSAISGKENGINHMMEKGSGSTPAINTNMDIKATTSMPSSSSGLPNGPSQPIDPATVVVTSPSATGDMIKSGSTASADPKGGLPSEDLVATVGASALQLLRPATLSDSVVVPSLDSHGSSDVGASRQAIGSNKTSVEHKVGRDVPIDNKGSSQQSVSSSFGRSSGSRPSSSYSSRSQQSCGSQKVIPSKEWKPKPTSSAASQATENVAIPNDIPVAVDTIPQSSATSNSVGTEDVLKVDKSFNGPQLSDKLHVIIPDHLQVSESEKYGLSFGSFNASFQQTMGSSDAECAKSSLSNFNSSHELNGSDDEPEPMERHQNSSSPAQDEADPIPQQLPSTKLENCAPSAVEISSISPTESDECRNDSAPQSAAICTAPSYMTCGLAPQSHVNQIAVIDKSESQVQSPVDFSTGYSTQSYQPATDADEGLSPFHAAEAAHKYGNIPVLPAQTGQDHEVSIDTQLYITPKGNNSSVIASSVSASASVATPASGVLPTSVSIPQQSIPVFRQPLGVHIPHFPTNYVPYNQYISPFFIPPPALHPFMGNATFPQPPSTGAMYPAAGSAGILPPVKYSLPSFKPGPNTGSQASIGIPGGYGTYGSSPSVYTNNTTVSSGNPAENDDVTSSQFKENSIYIAGFQTEGSGLWVPTPGRDISALQANSFYGLPPQGQQVTFAPQAGPFGGIYHPAHTVAGAAVHPLLQPSHTMTGAVEIVGAPGSVYQHPQAQMNWGSY</sequence>
<feature type="region of interest" description="Disordered" evidence="1">
    <location>
        <begin position="141"/>
        <end position="160"/>
    </location>
</feature>
<accession>A0ABC9BCN7</accession>
<dbReference type="PANTHER" id="PTHR46775">
    <property type="entry name" value="FLOCCULATION PROTEIN (DUF1296)"/>
    <property type="match status" value="1"/>
</dbReference>
<feature type="compositionally biased region" description="Polar residues" evidence="1">
    <location>
        <begin position="400"/>
        <end position="411"/>
    </location>
</feature>
<dbReference type="InterPro" id="IPR044277">
    <property type="entry name" value="GIP1"/>
</dbReference>
<feature type="compositionally biased region" description="Polar residues" evidence="1">
    <location>
        <begin position="303"/>
        <end position="313"/>
    </location>
</feature>
<dbReference type="InterPro" id="IPR009719">
    <property type="entry name" value="GIP1_N"/>
</dbReference>
<evidence type="ECO:0000259" key="2">
    <source>
        <dbReference type="Pfam" id="PF06972"/>
    </source>
</evidence>